<feature type="compositionally biased region" description="Low complexity" evidence="1">
    <location>
        <begin position="80"/>
        <end position="97"/>
    </location>
</feature>
<evidence type="ECO:0000313" key="3">
    <source>
        <dbReference type="EMBL" id="MBC3920943.1"/>
    </source>
</evidence>
<feature type="transmembrane region" description="Helical" evidence="2">
    <location>
        <begin position="16"/>
        <end position="33"/>
    </location>
</feature>
<dbReference type="RefSeq" id="WP_186950780.1">
    <property type="nucleotide sequence ID" value="NZ_JACOGF010000022.1"/>
</dbReference>
<sequence>MTASQFYLSKPVWQKPAYLLGIVILHVLLLLFVRQALQKNTGQSEAYRYLDVSFIAPALKVLPQVPQIPAAATPSQPITQLPQRLRSQSRDSQSQVSNTAPSAINQGSEHEASGAPISAAHDAISLDLDSLRKAALAEDKKHMRSQANRIPMAATADLKFEEKFGRDVQEAKRKDCLNAYSNGARVGNVALAGLLVAGVIVADTVTGKGCKW</sequence>
<keyword evidence="2" id="KW-0812">Transmembrane</keyword>
<gene>
    <name evidence="3" type="ORF">H8L32_25990</name>
</gene>
<feature type="region of interest" description="Disordered" evidence="1">
    <location>
        <begin position="73"/>
        <end position="116"/>
    </location>
</feature>
<organism evidence="3 4">
    <name type="scientific">Undibacterium hunanense</name>
    <dbReference type="NCBI Taxonomy" id="2762292"/>
    <lineage>
        <taxon>Bacteria</taxon>
        <taxon>Pseudomonadati</taxon>
        <taxon>Pseudomonadota</taxon>
        <taxon>Betaproteobacteria</taxon>
        <taxon>Burkholderiales</taxon>
        <taxon>Oxalobacteraceae</taxon>
        <taxon>Undibacterium</taxon>
    </lineage>
</organism>
<comment type="caution">
    <text evidence="3">The sequence shown here is derived from an EMBL/GenBank/DDBJ whole genome shotgun (WGS) entry which is preliminary data.</text>
</comment>
<proteinExistence type="predicted"/>
<keyword evidence="2" id="KW-1133">Transmembrane helix</keyword>
<keyword evidence="2" id="KW-0472">Membrane</keyword>
<name>A0ABR6ZYI4_9BURK</name>
<accession>A0ABR6ZYI4</accession>
<dbReference type="EMBL" id="JACOGF010000022">
    <property type="protein sequence ID" value="MBC3920943.1"/>
    <property type="molecule type" value="Genomic_DNA"/>
</dbReference>
<reference evidence="3 4" key="1">
    <citation type="submission" date="2020-08" db="EMBL/GenBank/DDBJ databases">
        <title>Novel species isolated from subtropical streams in China.</title>
        <authorList>
            <person name="Lu H."/>
        </authorList>
    </citation>
    <scope>NUCLEOTIDE SEQUENCE [LARGE SCALE GENOMIC DNA]</scope>
    <source>
        <strain evidence="3 4">CY18W</strain>
    </source>
</reference>
<evidence type="ECO:0000256" key="1">
    <source>
        <dbReference type="SAM" id="MobiDB-lite"/>
    </source>
</evidence>
<evidence type="ECO:0000313" key="4">
    <source>
        <dbReference type="Proteomes" id="UP000650424"/>
    </source>
</evidence>
<feature type="compositionally biased region" description="Polar residues" evidence="1">
    <location>
        <begin position="98"/>
        <end position="107"/>
    </location>
</feature>
<evidence type="ECO:0000256" key="2">
    <source>
        <dbReference type="SAM" id="Phobius"/>
    </source>
</evidence>
<dbReference type="Proteomes" id="UP000650424">
    <property type="component" value="Unassembled WGS sequence"/>
</dbReference>
<keyword evidence="4" id="KW-1185">Reference proteome</keyword>
<protein>
    <submittedName>
        <fullName evidence="3">Uncharacterized protein</fullName>
    </submittedName>
</protein>